<name>A0A853EUD1_9MICO</name>
<dbReference type="PANTHER" id="PTHR12993:SF11">
    <property type="entry name" value="N-ACETYLGLUCOSAMINYL-PHOSPHATIDYLINOSITOL DE-N-ACETYLASE"/>
    <property type="match status" value="1"/>
</dbReference>
<dbReference type="Proteomes" id="UP000561011">
    <property type="component" value="Unassembled WGS sequence"/>
</dbReference>
<evidence type="ECO:0000313" key="4">
    <source>
        <dbReference type="Proteomes" id="UP000561011"/>
    </source>
</evidence>
<keyword evidence="2" id="KW-1133">Transmembrane helix</keyword>
<keyword evidence="2" id="KW-0472">Membrane</keyword>
<feature type="transmembrane region" description="Helical" evidence="2">
    <location>
        <begin position="70"/>
        <end position="90"/>
    </location>
</feature>
<dbReference type="SUPFAM" id="SSF102588">
    <property type="entry name" value="LmbE-like"/>
    <property type="match status" value="1"/>
</dbReference>
<proteinExistence type="predicted"/>
<comment type="caution">
    <text evidence="3">The sequence shown here is derived from an EMBL/GenBank/DDBJ whole genome shotgun (WGS) entry which is preliminary data.</text>
</comment>
<dbReference type="InterPro" id="IPR024078">
    <property type="entry name" value="LmbE-like_dom_sf"/>
</dbReference>
<dbReference type="InterPro" id="IPR003737">
    <property type="entry name" value="GlcNAc_PI_deacetylase-related"/>
</dbReference>
<evidence type="ECO:0000313" key="3">
    <source>
        <dbReference type="EMBL" id="NYS94169.1"/>
    </source>
</evidence>
<reference evidence="3 4" key="1">
    <citation type="submission" date="2020-07" db="EMBL/GenBank/DDBJ databases">
        <title>MOT database genomes.</title>
        <authorList>
            <person name="Joseph S."/>
            <person name="Aduse-Opoku J."/>
            <person name="Hashim A."/>
            <person name="Wade W."/>
            <person name="Curtis M."/>
        </authorList>
    </citation>
    <scope>NUCLEOTIDE SEQUENCE [LARGE SCALE GENOMIC DNA]</scope>
    <source>
        <strain evidence="3 4">DSM 100099</strain>
    </source>
</reference>
<dbReference type="Pfam" id="PF02585">
    <property type="entry name" value="PIG-L"/>
    <property type="match status" value="1"/>
</dbReference>
<feature type="transmembrane region" description="Helical" evidence="2">
    <location>
        <begin position="39"/>
        <end position="58"/>
    </location>
</feature>
<accession>A0A853EUD1</accession>
<dbReference type="GO" id="GO:0016137">
    <property type="term" value="P:glycoside metabolic process"/>
    <property type="evidence" value="ECO:0007669"/>
    <property type="project" value="UniProtKB-ARBA"/>
</dbReference>
<keyword evidence="4" id="KW-1185">Reference proteome</keyword>
<dbReference type="Gene3D" id="3.40.50.10320">
    <property type="entry name" value="LmbE-like"/>
    <property type="match status" value="1"/>
</dbReference>
<evidence type="ECO:0000256" key="2">
    <source>
        <dbReference type="SAM" id="Phobius"/>
    </source>
</evidence>
<keyword evidence="1" id="KW-0862">Zinc</keyword>
<dbReference type="GO" id="GO:0016811">
    <property type="term" value="F:hydrolase activity, acting on carbon-nitrogen (but not peptide) bonds, in linear amides"/>
    <property type="evidence" value="ECO:0007669"/>
    <property type="project" value="TreeGrafter"/>
</dbReference>
<dbReference type="PANTHER" id="PTHR12993">
    <property type="entry name" value="N-ACETYLGLUCOSAMINYL-PHOSPHATIDYLINOSITOL DE-N-ACETYLASE-RELATED"/>
    <property type="match status" value="1"/>
</dbReference>
<gene>
    <name evidence="3" type="ORF">HZZ10_11655</name>
</gene>
<protein>
    <submittedName>
        <fullName evidence="3">PIG-L family deacetylase</fullName>
    </submittedName>
</protein>
<evidence type="ECO:0000256" key="1">
    <source>
        <dbReference type="ARBA" id="ARBA00022833"/>
    </source>
</evidence>
<keyword evidence="2" id="KW-0812">Transmembrane</keyword>
<sequence length="308" mass="33232">MVLFAHTLLCFALLGTAAGALLSARWLRRHTTHPDIVRRTAFASAAILVPAATLCTVWHHSALTGPTSMVVQVFGWASIILLLVVVRGTMISPPDDEVVARPRRVLAVGAHPDDLELGCGATLARWIDAGYEVHGLVMSNGERGGTGVRPSEAISAGNFLGAKSVTVLNFPDTRLSDTSSDMVVAIEELVSRLQPDIILTHSSNDSHQDHKAVHLATLRAARFHTTLLCYESPSATTRFRPTVFVDVGGYVDVKVLAIATHRDQSDKPYMTGERIRATASYRGGQAKVRHAEGYEPVRVLASMTTVLP</sequence>
<organism evidence="3 4">
    <name type="scientific">Sanguibacter inulinus</name>
    <dbReference type="NCBI Taxonomy" id="60922"/>
    <lineage>
        <taxon>Bacteria</taxon>
        <taxon>Bacillati</taxon>
        <taxon>Actinomycetota</taxon>
        <taxon>Actinomycetes</taxon>
        <taxon>Micrococcales</taxon>
        <taxon>Sanguibacteraceae</taxon>
        <taxon>Sanguibacter</taxon>
    </lineage>
</organism>
<dbReference type="EMBL" id="JACBYE010000027">
    <property type="protein sequence ID" value="NYS94169.1"/>
    <property type="molecule type" value="Genomic_DNA"/>
</dbReference>
<dbReference type="AlphaFoldDB" id="A0A853EUD1"/>
<dbReference type="RefSeq" id="WP_179913636.1">
    <property type="nucleotide sequence ID" value="NZ_JACBYE010000027.1"/>
</dbReference>